<accession>A0ABV3LAM9</accession>
<evidence type="ECO:0000313" key="7">
    <source>
        <dbReference type="Proteomes" id="UP001553161"/>
    </source>
</evidence>
<sequence>MEQVSRWLDWPPLWLALFLGLARVQSQSLPLGGFPGAGFDLLAGLCIGAGLIVMALAVLELRRQRTTILPHRVPDQLAQQGIFRRSRNPIYLGDALVLTGFVLYWDAVPSLLLVPLFMWVITDRFIQKEEATMAEKFGPQFDAYTAKTRRWI</sequence>
<dbReference type="Pfam" id="PF04191">
    <property type="entry name" value="PEMT"/>
    <property type="match status" value="1"/>
</dbReference>
<dbReference type="PANTHER" id="PTHR12714:SF9">
    <property type="entry name" value="PROTEIN-S-ISOPRENYLCYSTEINE O-METHYLTRANSFERASE"/>
    <property type="match status" value="1"/>
</dbReference>
<evidence type="ECO:0000256" key="1">
    <source>
        <dbReference type="ARBA" id="ARBA00004127"/>
    </source>
</evidence>
<proteinExistence type="predicted"/>
<feature type="transmembrane region" description="Helical" evidence="5">
    <location>
        <begin position="95"/>
        <end position="121"/>
    </location>
</feature>
<dbReference type="GO" id="GO:0032259">
    <property type="term" value="P:methylation"/>
    <property type="evidence" value="ECO:0007669"/>
    <property type="project" value="UniProtKB-KW"/>
</dbReference>
<gene>
    <name evidence="6" type="ORF">AB0T83_17785</name>
</gene>
<dbReference type="GO" id="GO:0004671">
    <property type="term" value="F:protein C-terminal S-isoprenylcysteine carboxyl O-methyltransferase activity"/>
    <property type="evidence" value="ECO:0007669"/>
    <property type="project" value="UniProtKB-EC"/>
</dbReference>
<dbReference type="EC" id="2.1.1.100" evidence="6"/>
<evidence type="ECO:0000256" key="5">
    <source>
        <dbReference type="SAM" id="Phobius"/>
    </source>
</evidence>
<evidence type="ECO:0000256" key="3">
    <source>
        <dbReference type="ARBA" id="ARBA00022989"/>
    </source>
</evidence>
<dbReference type="Gene3D" id="1.20.120.1630">
    <property type="match status" value="1"/>
</dbReference>
<dbReference type="PANTHER" id="PTHR12714">
    <property type="entry name" value="PROTEIN-S ISOPRENYLCYSTEINE O-METHYLTRANSFERASE"/>
    <property type="match status" value="1"/>
</dbReference>
<protein>
    <submittedName>
        <fullName evidence="6">Isoprenylcysteine carboxylmethyltransferase family protein</fullName>
        <ecNumber evidence="6">2.1.1.100</ecNumber>
        <ecNumber evidence="6">2.1.1.334</ecNumber>
    </submittedName>
</protein>
<keyword evidence="6" id="KW-0808">Transferase</keyword>
<evidence type="ECO:0000256" key="2">
    <source>
        <dbReference type="ARBA" id="ARBA00022692"/>
    </source>
</evidence>
<dbReference type="InterPro" id="IPR007318">
    <property type="entry name" value="Phopholipid_MeTrfase"/>
</dbReference>
<keyword evidence="4 5" id="KW-0472">Membrane</keyword>
<evidence type="ECO:0000256" key="4">
    <source>
        <dbReference type="ARBA" id="ARBA00023136"/>
    </source>
</evidence>
<keyword evidence="7" id="KW-1185">Reference proteome</keyword>
<dbReference type="EC" id="2.1.1.334" evidence="6"/>
<organism evidence="6 7">
    <name type="scientific">Meridianimarinicoccus marinus</name>
    <dbReference type="NCBI Taxonomy" id="3231483"/>
    <lineage>
        <taxon>Bacteria</taxon>
        <taxon>Pseudomonadati</taxon>
        <taxon>Pseudomonadota</taxon>
        <taxon>Alphaproteobacteria</taxon>
        <taxon>Rhodobacterales</taxon>
        <taxon>Paracoccaceae</taxon>
        <taxon>Meridianimarinicoccus</taxon>
    </lineage>
</organism>
<keyword evidence="6" id="KW-0489">Methyltransferase</keyword>
<reference evidence="6 7" key="1">
    <citation type="submission" date="2024-07" db="EMBL/GenBank/DDBJ databases">
        <authorList>
            <person name="Kang M."/>
        </authorList>
    </citation>
    <scope>NUCLEOTIDE SEQUENCE [LARGE SCALE GENOMIC DNA]</scope>
    <source>
        <strain evidence="6 7">DFM31</strain>
    </source>
</reference>
<keyword evidence="3 5" id="KW-1133">Transmembrane helix</keyword>
<comment type="subcellular location">
    <subcellularLocation>
        <location evidence="1">Endomembrane system</location>
        <topology evidence="1">Multi-pass membrane protein</topology>
    </subcellularLocation>
</comment>
<evidence type="ECO:0000313" key="6">
    <source>
        <dbReference type="EMBL" id="MEV8468625.1"/>
    </source>
</evidence>
<dbReference type="EMBL" id="JBFBVU010000033">
    <property type="protein sequence ID" value="MEV8468625.1"/>
    <property type="molecule type" value="Genomic_DNA"/>
</dbReference>
<comment type="caution">
    <text evidence="6">The sequence shown here is derived from an EMBL/GenBank/DDBJ whole genome shotgun (WGS) entry which is preliminary data.</text>
</comment>
<dbReference type="RefSeq" id="WP_366194578.1">
    <property type="nucleotide sequence ID" value="NZ_JBFBVU010000033.1"/>
</dbReference>
<feature type="transmembrane region" description="Helical" evidence="5">
    <location>
        <begin position="36"/>
        <end position="59"/>
    </location>
</feature>
<keyword evidence="2 5" id="KW-0812">Transmembrane</keyword>
<name>A0ABV3LAM9_9RHOB</name>
<dbReference type="Proteomes" id="UP001553161">
    <property type="component" value="Unassembled WGS sequence"/>
</dbReference>